<organism evidence="1">
    <name type="scientific">marine sediment metagenome</name>
    <dbReference type="NCBI Taxonomy" id="412755"/>
    <lineage>
        <taxon>unclassified sequences</taxon>
        <taxon>metagenomes</taxon>
        <taxon>ecological metagenomes</taxon>
    </lineage>
</organism>
<evidence type="ECO:0000313" key="1">
    <source>
        <dbReference type="EMBL" id="KKL63353.1"/>
    </source>
</evidence>
<reference evidence="1" key="1">
    <citation type="journal article" date="2015" name="Nature">
        <title>Complex archaea that bridge the gap between prokaryotes and eukaryotes.</title>
        <authorList>
            <person name="Spang A."/>
            <person name="Saw J.H."/>
            <person name="Jorgensen S.L."/>
            <person name="Zaremba-Niedzwiedzka K."/>
            <person name="Martijn J."/>
            <person name="Lind A.E."/>
            <person name="van Eijk R."/>
            <person name="Schleper C."/>
            <person name="Guy L."/>
            <person name="Ettema T.J."/>
        </authorList>
    </citation>
    <scope>NUCLEOTIDE SEQUENCE</scope>
</reference>
<name>A0A0F9DNN3_9ZZZZ</name>
<gene>
    <name evidence="1" type="ORF">LCGC14_2175900</name>
</gene>
<proteinExistence type="predicted"/>
<accession>A0A0F9DNN3</accession>
<sequence>MAKHTCLICDKTEEWGLTWSHYGSLGLLEYDPKMMLKVCSDECKEMLTEMIKEGSIEPPKLNTRGGVSRLVHAGKGY</sequence>
<comment type="caution">
    <text evidence="1">The sequence shown here is derived from an EMBL/GenBank/DDBJ whole genome shotgun (WGS) entry which is preliminary data.</text>
</comment>
<dbReference type="EMBL" id="LAZR01028201">
    <property type="protein sequence ID" value="KKL63353.1"/>
    <property type="molecule type" value="Genomic_DNA"/>
</dbReference>
<protein>
    <submittedName>
        <fullName evidence="1">Uncharacterized protein</fullName>
    </submittedName>
</protein>
<dbReference type="AlphaFoldDB" id="A0A0F9DNN3"/>